<name>A0A098AYU2_DESHA</name>
<dbReference type="InterPro" id="IPR046146">
    <property type="entry name" value="DUF6148"/>
</dbReference>
<organism evidence="1">
    <name type="scientific">Desulfitobacterium hafniense</name>
    <name type="common">Desulfitobacterium frappieri</name>
    <dbReference type="NCBI Taxonomy" id="49338"/>
    <lineage>
        <taxon>Bacteria</taxon>
        <taxon>Bacillati</taxon>
        <taxon>Bacillota</taxon>
        <taxon>Clostridia</taxon>
        <taxon>Eubacteriales</taxon>
        <taxon>Desulfitobacteriaceae</taxon>
        <taxon>Desulfitobacterium</taxon>
    </lineage>
</organism>
<reference evidence="1" key="1">
    <citation type="submission" date="2014-07" db="EMBL/GenBank/DDBJ databases">
        <authorList>
            <person name="Hornung V.Bastian."/>
        </authorList>
    </citation>
    <scope>NUCLEOTIDE SEQUENCE</scope>
    <source>
        <strain evidence="1">PCE-S</strain>
    </source>
</reference>
<dbReference type="PATRIC" id="fig|49338.4.peg.1513"/>
<gene>
    <name evidence="1" type="ORF">DPCES_1403</name>
</gene>
<accession>A0A098AYU2</accession>
<dbReference type="Pfam" id="PF19645">
    <property type="entry name" value="DUF6148"/>
    <property type="match status" value="1"/>
</dbReference>
<evidence type="ECO:0000313" key="1">
    <source>
        <dbReference type="EMBL" id="CDX01290.1"/>
    </source>
</evidence>
<dbReference type="RefSeq" id="WP_208925462.1">
    <property type="nucleotide sequence ID" value="NZ_LK996017.1"/>
</dbReference>
<proteinExistence type="predicted"/>
<sequence length="74" mass="8482">MATWTLETAKAHLQAWLDAELAISTGQSYRIGSRQLERANLAEVRKQIAFWSNEVAKLEGKKSRRVMRVVPRDL</sequence>
<protein>
    <submittedName>
        <fullName evidence="1">Uncharacterized protein</fullName>
    </submittedName>
</protein>
<dbReference type="AlphaFoldDB" id="A0A098AYU2"/>
<dbReference type="EMBL" id="LK996017">
    <property type="protein sequence ID" value="CDX01290.1"/>
    <property type="molecule type" value="Genomic_DNA"/>
</dbReference>